<dbReference type="SUPFAM" id="SSF158622">
    <property type="entry name" value="YheA/YmcA-like"/>
    <property type="match status" value="1"/>
</dbReference>
<organism evidence="1 2">
    <name type="scientific">Alkalispirochaeta sphaeroplastigenens</name>
    <dbReference type="NCBI Taxonomy" id="1187066"/>
    <lineage>
        <taxon>Bacteria</taxon>
        <taxon>Pseudomonadati</taxon>
        <taxon>Spirochaetota</taxon>
        <taxon>Spirochaetia</taxon>
        <taxon>Spirochaetales</taxon>
        <taxon>Spirochaetaceae</taxon>
        <taxon>Alkalispirochaeta</taxon>
    </lineage>
</organism>
<comment type="caution">
    <text evidence="1">The sequence shown here is derived from an EMBL/GenBank/DDBJ whole genome shotgun (WGS) entry which is preliminary data.</text>
</comment>
<dbReference type="RefSeq" id="WP_103679149.1">
    <property type="nucleotide sequence ID" value="NZ_LPWH01000003.1"/>
</dbReference>
<evidence type="ECO:0008006" key="3">
    <source>
        <dbReference type="Google" id="ProtNLM"/>
    </source>
</evidence>
<accession>A0A2S4K0N4</accession>
<sequence>MTQELQQATEDLARALEQEELVREYQDASREFQENRELLTLRQEYTRLAQALHNKQIDGTLTQEDITGIRSLQSEMQNHPAMKSFLEVREKTVELLSATTHSISQVVGFDFSATAAPPSSCCG</sequence>
<keyword evidence="2" id="KW-1185">Reference proteome</keyword>
<dbReference type="Pfam" id="PF06133">
    <property type="entry name" value="Com_YlbF"/>
    <property type="match status" value="1"/>
</dbReference>
<protein>
    <recommendedName>
        <fullName evidence="3">YlbF family regulator</fullName>
    </recommendedName>
</protein>
<evidence type="ECO:0000313" key="1">
    <source>
        <dbReference type="EMBL" id="POR05319.1"/>
    </source>
</evidence>
<proteinExistence type="predicted"/>
<dbReference type="AlphaFoldDB" id="A0A2S4K0N4"/>
<reference evidence="2" key="1">
    <citation type="submission" date="2015-12" db="EMBL/GenBank/DDBJ databases">
        <authorList>
            <person name="Lodha T.D."/>
            <person name="Chintalapati S."/>
            <person name="Chintalapati V.R."/>
            <person name="Sravanthi T."/>
        </authorList>
    </citation>
    <scope>NUCLEOTIDE SEQUENCE [LARGE SCALE GENOMIC DNA]</scope>
    <source>
        <strain evidence="2">JC133</strain>
    </source>
</reference>
<dbReference type="InterPro" id="IPR023378">
    <property type="entry name" value="YheA/YmcA-like_dom_sf"/>
</dbReference>
<name>A0A2S4K0N4_9SPIO</name>
<dbReference type="EMBL" id="LPWH01000003">
    <property type="protein sequence ID" value="POR05319.1"/>
    <property type="molecule type" value="Genomic_DNA"/>
</dbReference>
<dbReference type="Gene3D" id="1.20.1500.10">
    <property type="entry name" value="YheA/YmcA-like"/>
    <property type="match status" value="1"/>
</dbReference>
<evidence type="ECO:0000313" key="2">
    <source>
        <dbReference type="Proteomes" id="UP000237350"/>
    </source>
</evidence>
<dbReference type="InterPro" id="IPR010368">
    <property type="entry name" value="Com_YlbF"/>
</dbReference>
<gene>
    <name evidence="1" type="ORF">AU468_01165</name>
</gene>
<dbReference type="OrthoDB" id="374132at2"/>
<dbReference type="Proteomes" id="UP000237350">
    <property type="component" value="Unassembled WGS sequence"/>
</dbReference>